<feature type="domain" description="Letm1 RBD" evidence="23">
    <location>
        <begin position="224"/>
        <end position="500"/>
    </location>
</feature>
<proteinExistence type="inferred from homology"/>
<dbReference type="PROSITE" id="PS51758">
    <property type="entry name" value="LETM1_RBD"/>
    <property type="match status" value="1"/>
</dbReference>
<dbReference type="EMBL" id="CAJFCJ010000004">
    <property type="protein sequence ID" value="CAD5113673.1"/>
    <property type="molecule type" value="Genomic_DNA"/>
</dbReference>
<dbReference type="Gene3D" id="1.10.238.10">
    <property type="entry name" value="EF-hand"/>
    <property type="match status" value="1"/>
</dbReference>
<dbReference type="PANTHER" id="PTHR14009">
    <property type="entry name" value="LEUCINE ZIPPER-EF-HAND CONTAINING TRANSMEMBRANE PROTEIN"/>
    <property type="match status" value="1"/>
</dbReference>
<dbReference type="OrthoDB" id="624114at2759"/>
<feature type="coiled-coil region" evidence="19">
    <location>
        <begin position="623"/>
        <end position="666"/>
    </location>
</feature>
<dbReference type="PROSITE" id="PS50222">
    <property type="entry name" value="EF_HAND_2"/>
    <property type="match status" value="1"/>
</dbReference>
<dbReference type="InterPro" id="IPR033122">
    <property type="entry name" value="LETM1-like_RBD"/>
</dbReference>
<keyword evidence="6" id="KW-0109">Calcium transport</keyword>
<evidence type="ECO:0000313" key="24">
    <source>
        <dbReference type="EMBL" id="CAD5113673.1"/>
    </source>
</evidence>
<keyword evidence="11" id="KW-0809">Transit peptide</keyword>
<feature type="transmembrane region" description="Helical" evidence="21">
    <location>
        <begin position="178"/>
        <end position="201"/>
    </location>
</feature>
<evidence type="ECO:0000256" key="3">
    <source>
        <dbReference type="ARBA" id="ARBA00020557"/>
    </source>
</evidence>
<keyword evidence="15 18" id="KW-0496">Mitochondrion</keyword>
<evidence type="ECO:0000256" key="2">
    <source>
        <dbReference type="ARBA" id="ARBA00009584"/>
    </source>
</evidence>
<evidence type="ECO:0000256" key="11">
    <source>
        <dbReference type="ARBA" id="ARBA00022946"/>
    </source>
</evidence>
<evidence type="ECO:0000256" key="21">
    <source>
        <dbReference type="SAM" id="Phobius"/>
    </source>
</evidence>
<evidence type="ECO:0000256" key="20">
    <source>
        <dbReference type="SAM" id="MobiDB-lite"/>
    </source>
</evidence>
<evidence type="ECO:0000256" key="5">
    <source>
        <dbReference type="ARBA" id="ARBA00022449"/>
    </source>
</evidence>
<evidence type="ECO:0000256" key="4">
    <source>
        <dbReference type="ARBA" id="ARBA00022448"/>
    </source>
</evidence>
<evidence type="ECO:0000256" key="15">
    <source>
        <dbReference type="ARBA" id="ARBA00023128"/>
    </source>
</evidence>
<feature type="region of interest" description="Disordered" evidence="20">
    <location>
        <begin position="462"/>
        <end position="482"/>
    </location>
</feature>
<keyword evidence="10" id="KW-0106">Calcium</keyword>
<evidence type="ECO:0000256" key="14">
    <source>
        <dbReference type="ARBA" id="ARBA00023065"/>
    </source>
</evidence>
<dbReference type="GO" id="GO:0005743">
    <property type="term" value="C:mitochondrial inner membrane"/>
    <property type="evidence" value="ECO:0007669"/>
    <property type="project" value="UniProtKB-SubCell"/>
</dbReference>
<gene>
    <name evidence="24" type="ORF">DGYR_LOCUS2627</name>
</gene>
<evidence type="ECO:0000256" key="16">
    <source>
        <dbReference type="ARBA" id="ARBA00023136"/>
    </source>
</evidence>
<evidence type="ECO:0000256" key="18">
    <source>
        <dbReference type="PROSITE-ProRule" id="PRU01094"/>
    </source>
</evidence>
<keyword evidence="13 19" id="KW-0175">Coiled coil</keyword>
<accession>A0A7I8VD92</accession>
<dbReference type="GO" id="GO:0043022">
    <property type="term" value="F:ribosome binding"/>
    <property type="evidence" value="ECO:0007669"/>
    <property type="project" value="InterPro"/>
</dbReference>
<feature type="compositionally biased region" description="Basic and acidic residues" evidence="20">
    <location>
        <begin position="87"/>
        <end position="102"/>
    </location>
</feature>
<feature type="coiled-coil region" evidence="19">
    <location>
        <begin position="551"/>
        <end position="578"/>
    </location>
</feature>
<evidence type="ECO:0000256" key="1">
    <source>
        <dbReference type="ARBA" id="ARBA00004434"/>
    </source>
</evidence>
<feature type="domain" description="EF-hand" evidence="22">
    <location>
        <begin position="677"/>
        <end position="712"/>
    </location>
</feature>
<dbReference type="Pfam" id="PF07766">
    <property type="entry name" value="LETM1_RBD"/>
    <property type="match status" value="1"/>
</dbReference>
<dbReference type="GO" id="GO:0005509">
    <property type="term" value="F:calcium ion binding"/>
    <property type="evidence" value="ECO:0007669"/>
    <property type="project" value="InterPro"/>
</dbReference>
<feature type="region of interest" description="Disordered" evidence="20">
    <location>
        <begin position="87"/>
        <end position="108"/>
    </location>
</feature>
<comment type="similarity">
    <text evidence="2">Belongs to the LETM1 family.</text>
</comment>
<reference evidence="24 25" key="1">
    <citation type="submission" date="2020-08" db="EMBL/GenBank/DDBJ databases">
        <authorList>
            <person name="Hejnol A."/>
        </authorList>
    </citation>
    <scope>NUCLEOTIDE SEQUENCE [LARGE SCALE GENOMIC DNA]</scope>
</reference>
<keyword evidence="4" id="KW-0813">Transport</keyword>
<dbReference type="InterPro" id="IPR059005">
    <property type="entry name" value="LETM1_C"/>
</dbReference>
<evidence type="ECO:0000259" key="23">
    <source>
        <dbReference type="PROSITE" id="PS51758"/>
    </source>
</evidence>
<evidence type="ECO:0000256" key="13">
    <source>
        <dbReference type="ARBA" id="ARBA00023054"/>
    </source>
</evidence>
<evidence type="ECO:0000256" key="6">
    <source>
        <dbReference type="ARBA" id="ARBA00022568"/>
    </source>
</evidence>
<dbReference type="GO" id="GO:0030003">
    <property type="term" value="P:intracellular monoatomic cation homeostasis"/>
    <property type="evidence" value="ECO:0007669"/>
    <property type="project" value="TreeGrafter"/>
</dbReference>
<feature type="coiled-coil region" evidence="19">
    <location>
        <begin position="725"/>
        <end position="752"/>
    </location>
</feature>
<dbReference type="GO" id="GO:0015297">
    <property type="term" value="F:antiporter activity"/>
    <property type="evidence" value="ECO:0007669"/>
    <property type="project" value="UniProtKB-KW"/>
</dbReference>
<evidence type="ECO:0000256" key="9">
    <source>
        <dbReference type="ARBA" id="ARBA00022792"/>
    </source>
</evidence>
<comment type="caution">
    <text evidence="24">The sequence shown here is derived from an EMBL/GenBank/DDBJ whole genome shotgun (WGS) entry which is preliminary data.</text>
</comment>
<evidence type="ECO:0000256" key="10">
    <source>
        <dbReference type="ARBA" id="ARBA00022837"/>
    </source>
</evidence>
<dbReference type="Proteomes" id="UP000549394">
    <property type="component" value="Unassembled WGS sequence"/>
</dbReference>
<keyword evidence="7 21" id="KW-0812">Transmembrane</keyword>
<evidence type="ECO:0000259" key="22">
    <source>
        <dbReference type="PROSITE" id="PS50222"/>
    </source>
</evidence>
<keyword evidence="8" id="KW-0479">Metal-binding</keyword>
<dbReference type="SUPFAM" id="SSF47473">
    <property type="entry name" value="EF-hand"/>
    <property type="match status" value="1"/>
</dbReference>
<organism evidence="24 25">
    <name type="scientific">Dimorphilus gyrociliatus</name>
    <dbReference type="NCBI Taxonomy" id="2664684"/>
    <lineage>
        <taxon>Eukaryota</taxon>
        <taxon>Metazoa</taxon>
        <taxon>Spiralia</taxon>
        <taxon>Lophotrochozoa</taxon>
        <taxon>Annelida</taxon>
        <taxon>Polychaeta</taxon>
        <taxon>Polychaeta incertae sedis</taxon>
        <taxon>Dinophilidae</taxon>
        <taxon>Dimorphilus</taxon>
    </lineage>
</organism>
<protein>
    <recommendedName>
        <fullName evidence="3">Mitochondrial proton/calcium exchanger protein</fullName>
    </recommendedName>
    <alternativeName>
        <fullName evidence="17">Leucine zipper-EF-hand-containing transmembrane protein 1</fullName>
    </alternativeName>
</protein>
<dbReference type="InterPro" id="IPR011992">
    <property type="entry name" value="EF-hand-dom_pair"/>
</dbReference>
<name>A0A7I8VD92_9ANNE</name>
<evidence type="ECO:0000256" key="7">
    <source>
        <dbReference type="ARBA" id="ARBA00022692"/>
    </source>
</evidence>
<comment type="subcellular location">
    <subcellularLocation>
        <location evidence="1">Mitochondrion inner membrane</location>
        <topology evidence="1">Single-pass membrane protein</topology>
    </subcellularLocation>
</comment>
<dbReference type="InterPro" id="IPR002048">
    <property type="entry name" value="EF_hand_dom"/>
</dbReference>
<dbReference type="InterPro" id="IPR044202">
    <property type="entry name" value="LETM1/MDM38-like"/>
</dbReference>
<evidence type="ECO:0000256" key="12">
    <source>
        <dbReference type="ARBA" id="ARBA00022989"/>
    </source>
</evidence>
<evidence type="ECO:0000256" key="8">
    <source>
        <dbReference type="ARBA" id="ARBA00022723"/>
    </source>
</evidence>
<keyword evidence="14" id="KW-0406">Ion transport</keyword>
<keyword evidence="9" id="KW-0999">Mitochondrion inner membrane</keyword>
<dbReference type="Pfam" id="PF26561">
    <property type="entry name" value="LETM1_C"/>
    <property type="match status" value="1"/>
</dbReference>
<keyword evidence="25" id="KW-1185">Reference proteome</keyword>
<dbReference type="AlphaFoldDB" id="A0A7I8VD92"/>
<keyword evidence="5" id="KW-0050">Antiport</keyword>
<dbReference type="PANTHER" id="PTHR14009:SF1">
    <property type="entry name" value="MITOCHONDRIAL PROTON_CALCIUM EXCHANGER PROTEIN"/>
    <property type="match status" value="1"/>
</dbReference>
<evidence type="ECO:0000313" key="25">
    <source>
        <dbReference type="Proteomes" id="UP000549394"/>
    </source>
</evidence>
<keyword evidence="12 21" id="KW-1133">Transmembrane helix</keyword>
<keyword evidence="16 21" id="KW-0472">Membrane</keyword>
<evidence type="ECO:0000256" key="19">
    <source>
        <dbReference type="SAM" id="Coils"/>
    </source>
</evidence>
<evidence type="ECO:0000256" key="17">
    <source>
        <dbReference type="ARBA" id="ARBA00031360"/>
    </source>
</evidence>
<sequence length="753" mass="86387">MWALLLNTAKNGFVIRRIPHKAFSVYSTISGPIRLIGKNDKILHEIAHNRELLSNILSINARHLHTSQSLLKKDESKVEQAVKALKESVEEQTKDGKDENEQTKSLSTRTVESVKPATVIPKKKLSQRIIDEVKHYYHGFRLLFIDVRVCSRLIWQVLNGKTLSRRERRQLVTTTSDLFRLVPFLVFMIVPFMEFLIPVALKLFPNMLPSTFQDENRESEKIKKMLKVRLEMAKFLQDTIEDTALTKKRAGKIDEDETKLEEFHKFIESIRTSGTLVSNEQILKYSKLFEDDITLDSLNQGQLKALCRLLGIPVLGNNTLLRFQLRMKLRQLEADDRMIKNEGIDSLTIWELQDACRARGMRALGLSEERLKSQLASWLDLHLNNQVPASLLLLSRTLFMVENLSTEAQLAATLSELPHQTADSAKIKITEAIGERIDNKTKLELIKKEEAAIKAEAKEIAEEEAKNKKEAEQAEAELKEKETSTEKVIDEKLIKSDVEDILVDKAEELKSSPQEVLIDKAEDVAESEKDEEITTTDLEKVETVLEKIAEEKVYELETKELKEDVEEYDRDLAELKDVVMTTGTSEELQETLAAKRLRSQVNKLINQIDTVVTDFHKEKAEIIEAIEVKEVKMKRNLNLLEDQEQRQNIQDQINKKKENLITINELMLGMKRLQKLDDDTKFQKIAEVLDEDGDGAIDLEHAMKVIELLGKENVKIGSSQIAEIVSILKKEAVLEEEDKKKEKEQIESQDRQI</sequence>